<feature type="compositionally biased region" description="Polar residues" evidence="2">
    <location>
        <begin position="356"/>
        <end position="370"/>
    </location>
</feature>
<evidence type="ECO:0000256" key="1">
    <source>
        <dbReference type="ARBA" id="ARBA00009207"/>
    </source>
</evidence>
<accession>A0A087UPH4</accession>
<dbReference type="EMBL" id="KK120877">
    <property type="protein sequence ID" value="KFM79263.1"/>
    <property type="molecule type" value="Genomic_DNA"/>
</dbReference>
<feature type="compositionally biased region" description="Polar residues" evidence="2">
    <location>
        <begin position="294"/>
        <end position="307"/>
    </location>
</feature>
<feature type="compositionally biased region" description="Low complexity" evidence="2">
    <location>
        <begin position="265"/>
        <end position="280"/>
    </location>
</feature>
<dbReference type="OMA" id="SHGEDIQ"/>
<keyword evidence="4" id="KW-1185">Reference proteome</keyword>
<proteinExistence type="inferred from homology"/>
<feature type="compositionally biased region" description="Low complexity" evidence="2">
    <location>
        <begin position="377"/>
        <end position="405"/>
    </location>
</feature>
<evidence type="ECO:0000313" key="3">
    <source>
        <dbReference type="EMBL" id="KFM79263.1"/>
    </source>
</evidence>
<feature type="compositionally biased region" description="Polar residues" evidence="2">
    <location>
        <begin position="333"/>
        <end position="349"/>
    </location>
</feature>
<reference evidence="3 4" key="1">
    <citation type="submission" date="2013-11" db="EMBL/GenBank/DDBJ databases">
        <title>Genome sequencing of Stegodyphus mimosarum.</title>
        <authorList>
            <person name="Bechsgaard J."/>
        </authorList>
    </citation>
    <scope>NUCLEOTIDE SEQUENCE [LARGE SCALE GENOMIC DNA]</scope>
</reference>
<feature type="compositionally biased region" description="Basic and acidic residues" evidence="2">
    <location>
        <begin position="308"/>
        <end position="318"/>
    </location>
</feature>
<protein>
    <submittedName>
        <fullName evidence="3">Serine/threonine-protein phosphatase 4 regulatory subunit 2</fullName>
    </submittedName>
</protein>
<dbReference type="STRING" id="407821.A0A087UPH4"/>
<dbReference type="InterPro" id="IPR015267">
    <property type="entry name" value="PPP4R2"/>
</dbReference>
<dbReference type="OrthoDB" id="341898at2759"/>
<feature type="region of interest" description="Disordered" evidence="2">
    <location>
        <begin position="235"/>
        <end position="405"/>
    </location>
</feature>
<dbReference type="GO" id="GO:0005737">
    <property type="term" value="C:cytoplasm"/>
    <property type="evidence" value="ECO:0007669"/>
    <property type="project" value="TreeGrafter"/>
</dbReference>
<name>A0A087UPH4_STEMI</name>
<dbReference type="Proteomes" id="UP000054359">
    <property type="component" value="Unassembled WGS sequence"/>
</dbReference>
<sequence length="405" mass="44639">MELNAESVLDALNDFERKPVEIPPILEEYLQRIAQNGEIIFPWCKLKPLLKRKLELVLDEFYETCPAEVSLPVPNFETFNFDNLKKSILQAVDSFTSAPFTIQRLCELVTNPKKHYNRTDKYMRGIEKNVLVVSTIEPRIGVQGDGNLNPVVNGMISDSPRDDNDCFNGHENSDNVSSSNINTPPCHVLLENFANVFPSAACIPSASNICIDREMDNGFMANSECVETQEVEFENSMQAGKENVESKEEAMEASSEEMQNTSVINEEVTSGVVVSSENSNIDNEFPPAEDKQPNNDTQSENPSSSVSTDDKNEKEKNDAGSSGSCADSDKETATSSQCEQDDTVSQSNDSSHDVTKISQNEEVNLNTSQGVHIELGSEVSQNISTSESSENSMELESSSSNKQTV</sequence>
<evidence type="ECO:0000256" key="2">
    <source>
        <dbReference type="SAM" id="MobiDB-lite"/>
    </source>
</evidence>
<dbReference type="Pfam" id="PF09184">
    <property type="entry name" value="PPP4R2"/>
    <property type="match status" value="1"/>
</dbReference>
<dbReference type="PANTHER" id="PTHR16487">
    <property type="entry name" value="PPP4R2-RELATED PROTEIN"/>
    <property type="match status" value="1"/>
</dbReference>
<dbReference type="AlphaFoldDB" id="A0A087UPH4"/>
<evidence type="ECO:0000313" key="4">
    <source>
        <dbReference type="Proteomes" id="UP000054359"/>
    </source>
</evidence>
<comment type="similarity">
    <text evidence="1">Belongs to the PPP4R2 family.</text>
</comment>
<organism evidence="3 4">
    <name type="scientific">Stegodyphus mimosarum</name>
    <name type="common">African social velvet spider</name>
    <dbReference type="NCBI Taxonomy" id="407821"/>
    <lineage>
        <taxon>Eukaryota</taxon>
        <taxon>Metazoa</taxon>
        <taxon>Ecdysozoa</taxon>
        <taxon>Arthropoda</taxon>
        <taxon>Chelicerata</taxon>
        <taxon>Arachnida</taxon>
        <taxon>Araneae</taxon>
        <taxon>Araneomorphae</taxon>
        <taxon>Entelegynae</taxon>
        <taxon>Eresoidea</taxon>
        <taxon>Eresidae</taxon>
        <taxon>Stegodyphus</taxon>
    </lineage>
</organism>
<dbReference type="PANTHER" id="PTHR16487:SF0">
    <property type="entry name" value="PROTEIN PHOSPHATASE 4 REGULATORY SUBUNIT 2-RELATED"/>
    <property type="match status" value="1"/>
</dbReference>
<feature type="non-terminal residue" evidence="3">
    <location>
        <position position="405"/>
    </location>
</feature>
<dbReference type="GO" id="GO:0030289">
    <property type="term" value="C:protein phosphatase 4 complex"/>
    <property type="evidence" value="ECO:0007669"/>
    <property type="project" value="InterPro"/>
</dbReference>
<gene>
    <name evidence="3" type="ORF">X975_27203</name>
</gene>
<dbReference type="GO" id="GO:0005634">
    <property type="term" value="C:nucleus"/>
    <property type="evidence" value="ECO:0007669"/>
    <property type="project" value="TreeGrafter"/>
</dbReference>
<dbReference type="GO" id="GO:0019888">
    <property type="term" value="F:protein phosphatase regulator activity"/>
    <property type="evidence" value="ECO:0007669"/>
    <property type="project" value="InterPro"/>
</dbReference>